<accession>A0ABN7P406</accession>
<sequence length="261" mass="30399">MWSEALDEVFVQNYKSDPALSWQYFGTHSGVMRGFPGQHEFTHYCRKCLETLKWIEEQFHVSTEGFGGGPPMTYEEMAWEPGIPKYSVRQIYRMYYKEERSPHGGFRIFCQLSSEKYGNKLRRGYSHATIVRMRAISWRQDPDLFDCRSRNWYIEATTCSKDMVILMDISGSMRGLRHTIAKLTVSTLLSTLSNNDFFNVFFFNNETHEVVPCFKDMLVQATLENVNLFKEGITKMLPLSTTNFTTVMVTAFELLERVSVI</sequence>
<keyword evidence="2" id="KW-0812">Transmembrane</keyword>
<feature type="domain" description="VWA N-terminal" evidence="8">
    <location>
        <begin position="2"/>
        <end position="37"/>
    </location>
</feature>
<dbReference type="InterPro" id="IPR036465">
    <property type="entry name" value="vWFA_dom_sf"/>
</dbReference>
<evidence type="ECO:0000313" key="9">
    <source>
        <dbReference type="EMBL" id="CAG2062603.1"/>
    </source>
</evidence>
<evidence type="ECO:0000259" key="8">
    <source>
        <dbReference type="Pfam" id="PF08399"/>
    </source>
</evidence>
<name>A0ABN7P406_TIMPD</name>
<dbReference type="PANTHER" id="PTHR10166:SF37">
    <property type="entry name" value="STOLID, ISOFORM H"/>
    <property type="match status" value="1"/>
</dbReference>
<dbReference type="Proteomes" id="UP001153148">
    <property type="component" value="Unassembled WGS sequence"/>
</dbReference>
<comment type="caution">
    <text evidence="9">The sequence shown here is derived from an EMBL/GenBank/DDBJ whole genome shotgun (WGS) entry which is preliminary data.</text>
</comment>
<gene>
    <name evidence="9" type="ORF">TPAB3V08_LOCUS9553</name>
</gene>
<reference evidence="9" key="1">
    <citation type="submission" date="2021-03" db="EMBL/GenBank/DDBJ databases">
        <authorList>
            <person name="Tran Van P."/>
        </authorList>
    </citation>
    <scope>NUCLEOTIDE SEQUENCE</scope>
</reference>
<dbReference type="PANTHER" id="PTHR10166">
    <property type="entry name" value="VOLTAGE-DEPENDENT CALCIUM CHANNEL SUBUNIT ALPHA-2/DELTA-RELATED"/>
    <property type="match status" value="1"/>
</dbReference>
<evidence type="ECO:0000256" key="2">
    <source>
        <dbReference type="ARBA" id="ARBA00022692"/>
    </source>
</evidence>
<evidence type="ECO:0000256" key="1">
    <source>
        <dbReference type="ARBA" id="ARBA00004479"/>
    </source>
</evidence>
<keyword evidence="3" id="KW-0732">Signal</keyword>
<proteinExistence type="predicted"/>
<dbReference type="Gene3D" id="3.40.50.410">
    <property type="entry name" value="von Willebrand factor, type A domain"/>
    <property type="match status" value="1"/>
</dbReference>
<keyword evidence="7" id="KW-0325">Glycoprotein</keyword>
<keyword evidence="10" id="KW-1185">Reference proteome</keyword>
<evidence type="ECO:0000256" key="3">
    <source>
        <dbReference type="ARBA" id="ARBA00022729"/>
    </source>
</evidence>
<keyword evidence="4" id="KW-0106">Calcium</keyword>
<dbReference type="EMBL" id="CAJPIN010021185">
    <property type="protein sequence ID" value="CAG2062603.1"/>
    <property type="molecule type" value="Genomic_DNA"/>
</dbReference>
<dbReference type="InterPro" id="IPR051173">
    <property type="entry name" value="Ca_channel_alpha-2/delta"/>
</dbReference>
<protein>
    <recommendedName>
        <fullName evidence="8">VWA N-terminal domain-containing protein</fullName>
    </recommendedName>
</protein>
<comment type="subcellular location">
    <subcellularLocation>
        <location evidence="1">Membrane</location>
        <topology evidence="1">Single-pass type I membrane protein</topology>
    </subcellularLocation>
</comment>
<dbReference type="SUPFAM" id="SSF53300">
    <property type="entry name" value="vWA-like"/>
    <property type="match status" value="1"/>
</dbReference>
<evidence type="ECO:0000313" key="10">
    <source>
        <dbReference type="Proteomes" id="UP001153148"/>
    </source>
</evidence>
<feature type="non-terminal residue" evidence="9">
    <location>
        <position position="261"/>
    </location>
</feature>
<organism evidence="9 10">
    <name type="scientific">Timema podura</name>
    <name type="common">Walking stick</name>
    <dbReference type="NCBI Taxonomy" id="61482"/>
    <lineage>
        <taxon>Eukaryota</taxon>
        <taxon>Metazoa</taxon>
        <taxon>Ecdysozoa</taxon>
        <taxon>Arthropoda</taxon>
        <taxon>Hexapoda</taxon>
        <taxon>Insecta</taxon>
        <taxon>Pterygota</taxon>
        <taxon>Neoptera</taxon>
        <taxon>Polyneoptera</taxon>
        <taxon>Phasmatodea</taxon>
        <taxon>Timematodea</taxon>
        <taxon>Timematoidea</taxon>
        <taxon>Timematidae</taxon>
        <taxon>Timema</taxon>
    </lineage>
</organism>
<evidence type="ECO:0000256" key="4">
    <source>
        <dbReference type="ARBA" id="ARBA00022837"/>
    </source>
</evidence>
<evidence type="ECO:0000256" key="6">
    <source>
        <dbReference type="ARBA" id="ARBA00023136"/>
    </source>
</evidence>
<evidence type="ECO:0000256" key="7">
    <source>
        <dbReference type="ARBA" id="ARBA00023180"/>
    </source>
</evidence>
<keyword evidence="6" id="KW-0472">Membrane</keyword>
<keyword evidence="5" id="KW-1133">Transmembrane helix</keyword>
<dbReference type="InterPro" id="IPR013608">
    <property type="entry name" value="VWA_N"/>
</dbReference>
<evidence type="ECO:0000256" key="5">
    <source>
        <dbReference type="ARBA" id="ARBA00022989"/>
    </source>
</evidence>
<dbReference type="Pfam" id="PF08399">
    <property type="entry name" value="VWA_N"/>
    <property type="match status" value="1"/>
</dbReference>